<evidence type="ECO:0000256" key="2">
    <source>
        <dbReference type="SAM" id="SignalP"/>
    </source>
</evidence>
<organism evidence="3 4">
    <name type="scientific">Owenia fusiformis</name>
    <name type="common">Polychaete worm</name>
    <dbReference type="NCBI Taxonomy" id="6347"/>
    <lineage>
        <taxon>Eukaryota</taxon>
        <taxon>Metazoa</taxon>
        <taxon>Spiralia</taxon>
        <taxon>Lophotrochozoa</taxon>
        <taxon>Annelida</taxon>
        <taxon>Polychaeta</taxon>
        <taxon>Sedentaria</taxon>
        <taxon>Canalipalpata</taxon>
        <taxon>Sabellida</taxon>
        <taxon>Oweniida</taxon>
        <taxon>Oweniidae</taxon>
        <taxon>Owenia</taxon>
    </lineage>
</organism>
<gene>
    <name evidence="3" type="ORF">OFUS_LOCUS25820</name>
</gene>
<evidence type="ECO:0000313" key="4">
    <source>
        <dbReference type="Proteomes" id="UP000749559"/>
    </source>
</evidence>
<dbReference type="EMBL" id="CAIIXF020000012">
    <property type="protein sequence ID" value="CAH1802105.1"/>
    <property type="molecule type" value="Genomic_DNA"/>
</dbReference>
<keyword evidence="4" id="KW-1185">Reference proteome</keyword>
<evidence type="ECO:0000256" key="1">
    <source>
        <dbReference type="SAM" id="MobiDB-lite"/>
    </source>
</evidence>
<reference evidence="3" key="1">
    <citation type="submission" date="2022-03" db="EMBL/GenBank/DDBJ databases">
        <authorList>
            <person name="Martin C."/>
        </authorList>
    </citation>
    <scope>NUCLEOTIDE SEQUENCE</scope>
</reference>
<evidence type="ECO:0000313" key="3">
    <source>
        <dbReference type="EMBL" id="CAH1802105.1"/>
    </source>
</evidence>
<feature type="region of interest" description="Disordered" evidence="1">
    <location>
        <begin position="21"/>
        <end position="50"/>
    </location>
</feature>
<feature type="signal peptide" evidence="2">
    <location>
        <begin position="1"/>
        <end position="18"/>
    </location>
</feature>
<dbReference type="Proteomes" id="UP000749559">
    <property type="component" value="Unassembled WGS sequence"/>
</dbReference>
<comment type="caution">
    <text evidence="3">The sequence shown here is derived from an EMBL/GenBank/DDBJ whole genome shotgun (WGS) entry which is preliminary data.</text>
</comment>
<name>A0A8J1TM93_OWEFU</name>
<sequence length="275" mass="30628">MKVFTALLLLVLLDVCMCAGETSSRSKGKGSRHSGSSSEEEKCIPRNRRESTQGNFTSQVTFSGIVDSKGSPYNFTLEQGLLEPWKMVDPDVKTEADVIAEGREFVAYVKQRFNVDISTLTDDELLMGSQRTFGKLSFFGYLIDADVRLISKTTPSQQVNYYSNTKYKGLGYALFAVDDVFLTGGEYTGLMPNQSVIYAEIARIDSNECDFDEQLHIIKTRPLGSHPAKMVNGVYVGANTWEAEVWSSIYGHGVQYSVDMHGVYVYAFVNIFSNP</sequence>
<protein>
    <submittedName>
        <fullName evidence="3">Uncharacterized protein</fullName>
    </submittedName>
</protein>
<accession>A0A8J1TM93</accession>
<dbReference type="AlphaFoldDB" id="A0A8J1TM93"/>
<feature type="chain" id="PRO_5043445259" evidence="2">
    <location>
        <begin position="19"/>
        <end position="275"/>
    </location>
</feature>
<feature type="compositionally biased region" description="Basic and acidic residues" evidence="1">
    <location>
        <begin position="39"/>
        <end position="50"/>
    </location>
</feature>
<keyword evidence="2" id="KW-0732">Signal</keyword>
<proteinExistence type="predicted"/>